<dbReference type="InterPro" id="IPR001763">
    <property type="entry name" value="Rhodanese-like_dom"/>
</dbReference>
<protein>
    <recommendedName>
        <fullName evidence="1">Rhodanese domain-containing protein</fullName>
    </recommendedName>
</protein>
<dbReference type="CDD" id="cd00158">
    <property type="entry name" value="RHOD"/>
    <property type="match status" value="1"/>
</dbReference>
<dbReference type="SUPFAM" id="SSF52821">
    <property type="entry name" value="Rhodanese/Cell cycle control phosphatase"/>
    <property type="match status" value="1"/>
</dbReference>
<proteinExistence type="predicted"/>
<dbReference type="Gene3D" id="3.40.250.10">
    <property type="entry name" value="Rhodanese-like domain"/>
    <property type="match status" value="1"/>
</dbReference>
<dbReference type="InterPro" id="IPR036873">
    <property type="entry name" value="Rhodanese-like_dom_sf"/>
</dbReference>
<gene>
    <name evidence="2" type="ORF">GCM10007047_24450</name>
</gene>
<evidence type="ECO:0000313" key="2">
    <source>
        <dbReference type="EMBL" id="GHC06565.1"/>
    </source>
</evidence>
<evidence type="ECO:0000313" key="3">
    <source>
        <dbReference type="Proteomes" id="UP000642829"/>
    </source>
</evidence>
<reference evidence="2" key="2">
    <citation type="submission" date="2020-09" db="EMBL/GenBank/DDBJ databases">
        <authorList>
            <person name="Sun Q."/>
            <person name="Kim S."/>
        </authorList>
    </citation>
    <scope>NUCLEOTIDE SEQUENCE</scope>
    <source>
        <strain evidence="2">KCTC 12870</strain>
    </source>
</reference>
<dbReference type="Pfam" id="PF00581">
    <property type="entry name" value="Rhodanese"/>
    <property type="match status" value="1"/>
</dbReference>
<dbReference type="PROSITE" id="PS50206">
    <property type="entry name" value="RHODANESE_3"/>
    <property type="match status" value="1"/>
</dbReference>
<comment type="caution">
    <text evidence="2">The sequence shown here is derived from an EMBL/GenBank/DDBJ whole genome shotgun (WGS) entry which is preliminary data.</text>
</comment>
<accession>A0A8J3DCR5</accession>
<keyword evidence="3" id="KW-1185">Reference proteome</keyword>
<reference evidence="2" key="1">
    <citation type="journal article" date="2014" name="Int. J. Syst. Evol. Microbiol.">
        <title>Complete genome sequence of Corynebacterium casei LMG S-19264T (=DSM 44701T), isolated from a smear-ripened cheese.</title>
        <authorList>
            <consortium name="US DOE Joint Genome Institute (JGI-PGF)"/>
            <person name="Walter F."/>
            <person name="Albersmeier A."/>
            <person name="Kalinowski J."/>
            <person name="Ruckert C."/>
        </authorList>
    </citation>
    <scope>NUCLEOTIDE SEQUENCE</scope>
    <source>
        <strain evidence="2">KCTC 12870</strain>
    </source>
</reference>
<name>A0A8J3DCR5_9BACT</name>
<evidence type="ECO:0000259" key="1">
    <source>
        <dbReference type="PROSITE" id="PS50206"/>
    </source>
</evidence>
<dbReference type="AlphaFoldDB" id="A0A8J3DCR5"/>
<dbReference type="EMBL" id="BMXG01000016">
    <property type="protein sequence ID" value="GHC06565.1"/>
    <property type="molecule type" value="Genomic_DNA"/>
</dbReference>
<sequence length="123" mass="14216">MGGINVWLNPDLPHWNVETLGEGEVDYTVLGSWDRPYLWIDAREPEPFDQDHIPSVINLSLSHFDEQAGLFLNKWELGLAVVVYCNNRQCRASKELAERLPNEFAMDEIYVLKGEWGAWLEVK</sequence>
<dbReference type="Proteomes" id="UP000642829">
    <property type="component" value="Unassembled WGS sequence"/>
</dbReference>
<feature type="domain" description="Rhodanese" evidence="1">
    <location>
        <begin position="37"/>
        <end position="121"/>
    </location>
</feature>
<organism evidence="2 3">
    <name type="scientific">Cerasicoccus arenae</name>
    <dbReference type="NCBI Taxonomy" id="424488"/>
    <lineage>
        <taxon>Bacteria</taxon>
        <taxon>Pseudomonadati</taxon>
        <taxon>Verrucomicrobiota</taxon>
        <taxon>Opitutia</taxon>
        <taxon>Puniceicoccales</taxon>
        <taxon>Cerasicoccaceae</taxon>
        <taxon>Cerasicoccus</taxon>
    </lineage>
</organism>